<proteinExistence type="inferred from homology"/>
<gene>
    <name evidence="3" type="ORF">GCM10022236_06480</name>
</gene>
<dbReference type="PANTHER" id="PTHR30244">
    <property type="entry name" value="TRANSAMINASE"/>
    <property type="match status" value="1"/>
</dbReference>
<comment type="cofactor">
    <cofactor evidence="1">
        <name>pyridoxal 5'-phosphate</name>
        <dbReference type="ChEBI" id="CHEBI:597326"/>
    </cofactor>
</comment>
<evidence type="ECO:0000256" key="1">
    <source>
        <dbReference type="ARBA" id="ARBA00001933"/>
    </source>
</evidence>
<dbReference type="EMBL" id="BAABAB010000005">
    <property type="protein sequence ID" value="GAA3607370.1"/>
    <property type="molecule type" value="Genomic_DNA"/>
</dbReference>
<keyword evidence="3" id="KW-0808">Transferase</keyword>
<accession>A0ABP6ZEX4</accession>
<reference evidence="4" key="1">
    <citation type="journal article" date="2019" name="Int. J. Syst. Evol. Microbiol.">
        <title>The Global Catalogue of Microorganisms (GCM) 10K type strain sequencing project: providing services to taxonomists for standard genome sequencing and annotation.</title>
        <authorList>
            <consortium name="The Broad Institute Genomics Platform"/>
            <consortium name="The Broad Institute Genome Sequencing Center for Infectious Disease"/>
            <person name="Wu L."/>
            <person name="Ma J."/>
        </authorList>
    </citation>
    <scope>NUCLEOTIDE SEQUENCE [LARGE SCALE GENOMIC DNA]</scope>
    <source>
        <strain evidence="4">JCM 16929</strain>
    </source>
</reference>
<organism evidence="3 4">
    <name type="scientific">Microlunatus ginsengisoli</name>
    <dbReference type="NCBI Taxonomy" id="363863"/>
    <lineage>
        <taxon>Bacteria</taxon>
        <taxon>Bacillati</taxon>
        <taxon>Actinomycetota</taxon>
        <taxon>Actinomycetes</taxon>
        <taxon>Propionibacteriales</taxon>
        <taxon>Propionibacteriaceae</taxon>
        <taxon>Microlunatus</taxon>
    </lineage>
</organism>
<evidence type="ECO:0000313" key="3">
    <source>
        <dbReference type="EMBL" id="GAA3607370.1"/>
    </source>
</evidence>
<keyword evidence="3" id="KW-0032">Aminotransferase</keyword>
<dbReference type="PANTHER" id="PTHR30244:SF34">
    <property type="entry name" value="DTDP-4-AMINO-4,6-DIDEOXYGALACTOSE TRANSAMINASE"/>
    <property type="match status" value="1"/>
</dbReference>
<comment type="caution">
    <text evidence="3">The sequence shown here is derived from an EMBL/GenBank/DDBJ whole genome shotgun (WGS) entry which is preliminary data.</text>
</comment>
<dbReference type="InterPro" id="IPR015421">
    <property type="entry name" value="PyrdxlP-dep_Trfase_major"/>
</dbReference>
<dbReference type="SUPFAM" id="SSF53383">
    <property type="entry name" value="PLP-dependent transferases"/>
    <property type="match status" value="1"/>
</dbReference>
<sequence>MFPEIQLSTDRAADAAGITDTLVRSAPGDDRSPIYLSAPDVGLAEEQALVRALRSGWVAPRGPELDAFEHELAASAEREHAVALSSGTAALHLGLLALGVGPGDTVLTSTLTFAATINAIIYTGARPVLVDCDQSGCTTPAQFEAAMIDLSAKGVDVAAIVPVDLLGRMADHAAISALAARWNASVLVDAAEAFGARRDGRPAGSSGHASAISFNGNKVMTTSGGGALLTDDARIADHARYLSTQARQPCTHYEHTEVGYNYRMSNLLAALGRAQLSRLPQMIERRRRIRCRYVEFLDPVDGVDVIGSDGGECDGPDRENYWLTSIIVEPDRAGWTAEDLRRWLADDRIEARPLWKPMHAQPVFSGLTSYLDGTADRLYRNGLSLPSGSSLDDLAIDRILASIGQFLRARDDHAG</sequence>
<protein>
    <submittedName>
        <fullName evidence="3">Aminotransferase class I/II-fold pyridoxal phosphate-dependent enzyme</fullName>
    </submittedName>
</protein>
<dbReference type="GO" id="GO:0008483">
    <property type="term" value="F:transaminase activity"/>
    <property type="evidence" value="ECO:0007669"/>
    <property type="project" value="UniProtKB-KW"/>
</dbReference>
<dbReference type="Gene3D" id="3.40.640.10">
    <property type="entry name" value="Type I PLP-dependent aspartate aminotransferase-like (Major domain)"/>
    <property type="match status" value="1"/>
</dbReference>
<evidence type="ECO:0000313" key="4">
    <source>
        <dbReference type="Proteomes" id="UP001501490"/>
    </source>
</evidence>
<dbReference type="RefSeq" id="WP_344801645.1">
    <property type="nucleotide sequence ID" value="NZ_BAABAB010000005.1"/>
</dbReference>
<dbReference type="Proteomes" id="UP001501490">
    <property type="component" value="Unassembled WGS sequence"/>
</dbReference>
<dbReference type="Gene3D" id="3.90.1150.10">
    <property type="entry name" value="Aspartate Aminotransferase, domain 1"/>
    <property type="match status" value="1"/>
</dbReference>
<comment type="similarity">
    <text evidence="2">Belongs to the DegT/DnrJ/EryC1 family.</text>
</comment>
<dbReference type="InterPro" id="IPR000653">
    <property type="entry name" value="DegT/StrS_aminotransferase"/>
</dbReference>
<keyword evidence="2" id="KW-0663">Pyridoxal phosphate</keyword>
<keyword evidence="4" id="KW-1185">Reference proteome</keyword>
<dbReference type="InterPro" id="IPR015422">
    <property type="entry name" value="PyrdxlP-dep_Trfase_small"/>
</dbReference>
<dbReference type="PIRSF" id="PIRSF000390">
    <property type="entry name" value="PLP_StrS"/>
    <property type="match status" value="1"/>
</dbReference>
<dbReference type="InterPro" id="IPR015424">
    <property type="entry name" value="PyrdxlP-dep_Trfase"/>
</dbReference>
<dbReference type="Pfam" id="PF01041">
    <property type="entry name" value="DegT_DnrJ_EryC1"/>
    <property type="match status" value="1"/>
</dbReference>
<name>A0ABP6ZEX4_9ACTN</name>
<dbReference type="CDD" id="cd00616">
    <property type="entry name" value="AHBA_syn"/>
    <property type="match status" value="1"/>
</dbReference>
<evidence type="ECO:0000256" key="2">
    <source>
        <dbReference type="RuleBase" id="RU004508"/>
    </source>
</evidence>